<name>A0ABT4BHK5_9STAP</name>
<comment type="similarity">
    <text evidence="2">Belongs to the polysaccharide deacetylase family.</text>
</comment>
<evidence type="ECO:0000256" key="4">
    <source>
        <dbReference type="ARBA" id="ARBA00022512"/>
    </source>
</evidence>
<evidence type="ECO:0000256" key="8">
    <source>
        <dbReference type="ARBA" id="ARBA00030189"/>
    </source>
</evidence>
<comment type="subcellular location">
    <subcellularLocation>
        <location evidence="1">Secreted</location>
        <location evidence="1">Cell wall</location>
    </subcellularLocation>
</comment>
<sequence length="285" mass="32459">MRRIHKLFIICLTLLLCLCETMCASPAKAADTTSELSSNPNAAIALTYHRVRDGSLLERFMQWFSNSKELNTYSVTKREFEAQMAWLHAHDAHFLTEAELLKYKSQGHFPPRSVWISFDDMDDTTLYNAQPILKKYDIPATGFLITGHVGDHDFHNLDLLTLAELKELHCSGRWSFSSHSHDLHGLKGKNANMTSVSKAVLTSDIQASNAFLKKHFNEDNQSIAYPYGKLNEHNIEVLEANGIHYGFTEVDKVIEPTCNNYKIPRILVSRNSFERLIKGWTGFHS</sequence>
<evidence type="ECO:0000256" key="10">
    <source>
        <dbReference type="SAM" id="SignalP"/>
    </source>
</evidence>
<keyword evidence="6 10" id="KW-0732">Signal</keyword>
<feature type="signal peptide" evidence="10">
    <location>
        <begin position="1"/>
        <end position="29"/>
    </location>
</feature>
<gene>
    <name evidence="12" type="primary">icaB</name>
    <name evidence="12" type="ORF">NW133_01115</name>
</gene>
<dbReference type="InterPro" id="IPR002509">
    <property type="entry name" value="NODB_dom"/>
</dbReference>
<keyword evidence="7" id="KW-0378">Hydrolase</keyword>
<protein>
    <recommendedName>
        <fullName evidence="3">Poly-beta-1,6-N-acetyl-D-glucosamine N-deacetylase</fullName>
    </recommendedName>
    <alternativeName>
        <fullName evidence="9">Biofilm polysaccharide intercellular adhesin deacetylase</fullName>
    </alternativeName>
    <alternativeName>
        <fullName evidence="8">Intercellular adhesion protein B</fullName>
    </alternativeName>
</protein>
<accession>A0ABT4BHK5</accession>
<dbReference type="InterPro" id="IPR023872">
    <property type="entry name" value="PNAG_deacetylase"/>
</dbReference>
<keyword evidence="4" id="KW-0134">Cell wall</keyword>
<keyword evidence="13" id="KW-1185">Reference proteome</keyword>
<dbReference type="InterPro" id="IPR051398">
    <property type="entry name" value="Polysacch_Deacetylase"/>
</dbReference>
<reference evidence="12" key="2">
    <citation type="submission" date="2022-08" db="EMBL/GenBank/DDBJ databases">
        <authorList>
            <person name="Magnan C."/>
        </authorList>
    </citation>
    <scope>NUCLEOTIDE SEQUENCE</scope>
    <source>
        <strain evidence="12">NSP012P</strain>
    </source>
</reference>
<keyword evidence="5" id="KW-0964">Secreted</keyword>
<dbReference type="EMBL" id="JANSLD010000003">
    <property type="protein sequence ID" value="MCY1582150.1"/>
    <property type="molecule type" value="Genomic_DNA"/>
</dbReference>
<dbReference type="Pfam" id="PF01522">
    <property type="entry name" value="Polysacc_deac_1"/>
    <property type="match status" value="1"/>
</dbReference>
<comment type="caution">
    <text evidence="12">The sequence shown here is derived from an EMBL/GenBank/DDBJ whole genome shotgun (WGS) entry which is preliminary data.</text>
</comment>
<dbReference type="PANTHER" id="PTHR34216">
    <property type="match status" value="1"/>
</dbReference>
<dbReference type="SUPFAM" id="SSF88713">
    <property type="entry name" value="Glycoside hydrolase/deacetylase"/>
    <property type="match status" value="1"/>
</dbReference>
<evidence type="ECO:0000256" key="3">
    <source>
        <dbReference type="ARBA" id="ARBA00016781"/>
    </source>
</evidence>
<feature type="chain" id="PRO_5046861950" description="Poly-beta-1,6-N-acetyl-D-glucosamine N-deacetylase" evidence="10">
    <location>
        <begin position="30"/>
        <end position="285"/>
    </location>
</feature>
<dbReference type="Proteomes" id="UP001072952">
    <property type="component" value="Unassembled WGS sequence"/>
</dbReference>
<evidence type="ECO:0000256" key="6">
    <source>
        <dbReference type="ARBA" id="ARBA00022729"/>
    </source>
</evidence>
<evidence type="ECO:0000256" key="2">
    <source>
        <dbReference type="ARBA" id="ARBA00010973"/>
    </source>
</evidence>
<dbReference type="Gene3D" id="3.20.20.370">
    <property type="entry name" value="Glycoside hydrolase/deacetylase"/>
    <property type="match status" value="1"/>
</dbReference>
<organism evidence="12 13">
    <name type="scientific">Staphylococcus pettenkoferi</name>
    <dbReference type="NCBI Taxonomy" id="170573"/>
    <lineage>
        <taxon>Bacteria</taxon>
        <taxon>Bacillati</taxon>
        <taxon>Bacillota</taxon>
        <taxon>Bacilli</taxon>
        <taxon>Bacillales</taxon>
        <taxon>Staphylococcaceae</taxon>
        <taxon>Staphylococcus</taxon>
    </lineage>
</organism>
<proteinExistence type="inferred from homology"/>
<dbReference type="PANTHER" id="PTHR34216:SF3">
    <property type="entry name" value="POLY-BETA-1,6-N-ACETYL-D-GLUCOSAMINE N-DEACETYLASE"/>
    <property type="match status" value="1"/>
</dbReference>
<evidence type="ECO:0000313" key="12">
    <source>
        <dbReference type="EMBL" id="MCY1582150.1"/>
    </source>
</evidence>
<reference evidence="12" key="1">
    <citation type="journal article" date="2022" name="Int. J. Mol. Sci.">
        <title>Phenotypic and Genotypic Virulence Characterisation of Staphylococcus pettenkoferi Strains Isolated from Human Bloodstream and Diabetic Foot Infections.</title>
        <authorList>
            <person name="Magnan C."/>
            <person name="Ahmad-Mansour N."/>
            <person name="Pouget C."/>
            <person name="Morsli M."/>
            <person name="Huc-Brandt S."/>
            <person name="Pantel A."/>
            <person name="Dunyach-Remy C."/>
            <person name="Sotto A."/>
            <person name="Molle V."/>
            <person name="Lavigne J.-P."/>
        </authorList>
    </citation>
    <scope>NUCLEOTIDE SEQUENCE</scope>
    <source>
        <strain evidence="12">NSP012P</strain>
    </source>
</reference>
<evidence type="ECO:0000313" key="13">
    <source>
        <dbReference type="Proteomes" id="UP001072952"/>
    </source>
</evidence>
<evidence type="ECO:0000259" key="11">
    <source>
        <dbReference type="PROSITE" id="PS51677"/>
    </source>
</evidence>
<feature type="domain" description="NodB homology" evidence="11">
    <location>
        <begin position="112"/>
        <end position="285"/>
    </location>
</feature>
<dbReference type="InterPro" id="IPR011330">
    <property type="entry name" value="Glyco_hydro/deAcase_b/a-brl"/>
</dbReference>
<evidence type="ECO:0000256" key="9">
    <source>
        <dbReference type="ARBA" id="ARBA00033195"/>
    </source>
</evidence>
<dbReference type="NCBIfam" id="TIGR03933">
    <property type="entry name" value="PIA_icaB"/>
    <property type="match status" value="1"/>
</dbReference>
<evidence type="ECO:0000256" key="5">
    <source>
        <dbReference type="ARBA" id="ARBA00022525"/>
    </source>
</evidence>
<dbReference type="PROSITE" id="PS51677">
    <property type="entry name" value="NODB"/>
    <property type="match status" value="1"/>
</dbReference>
<evidence type="ECO:0000256" key="1">
    <source>
        <dbReference type="ARBA" id="ARBA00004191"/>
    </source>
</evidence>
<dbReference type="RefSeq" id="WP_242244471.1">
    <property type="nucleotide sequence ID" value="NZ_JALCYB010000023.1"/>
</dbReference>
<evidence type="ECO:0000256" key="7">
    <source>
        <dbReference type="ARBA" id="ARBA00022801"/>
    </source>
</evidence>